<dbReference type="AlphaFoldDB" id="A0A7J7N2T0"/>
<dbReference type="PANTHER" id="PTHR13068:SF236">
    <property type="entry name" value="OS02G0749800 PROTEIN"/>
    <property type="match status" value="1"/>
</dbReference>
<organism evidence="4 5">
    <name type="scientific">Kingdonia uniflora</name>
    <dbReference type="NCBI Taxonomy" id="39325"/>
    <lineage>
        <taxon>Eukaryota</taxon>
        <taxon>Viridiplantae</taxon>
        <taxon>Streptophyta</taxon>
        <taxon>Embryophyta</taxon>
        <taxon>Tracheophyta</taxon>
        <taxon>Spermatophyta</taxon>
        <taxon>Magnoliopsida</taxon>
        <taxon>Ranunculales</taxon>
        <taxon>Circaeasteraceae</taxon>
        <taxon>Kingdonia</taxon>
    </lineage>
</organism>
<sequence>MRPNISILRTYGVLDRNISSLMNNQLSALMLNSDRFEISILKAKKLGFNPKSGKFICAVRVMTNLSESNWEQKMEAYKSFGLSDEEFLSAFKLNPLFMESSEKKIRELMDFFVRKLEWKPSVVSKYPKILICSLEKNIIPRCSVLQILMSKGLVRKDLINIPSELVQSGMTFMNKFVIKYQGKVPEVVAAYQGKMRFEHFQSKDFTLNPKISPRQC</sequence>
<dbReference type="OrthoDB" id="637682at2759"/>
<dbReference type="Gene3D" id="1.25.70.10">
    <property type="entry name" value="Transcription termination factor 3, mitochondrial"/>
    <property type="match status" value="1"/>
</dbReference>
<dbReference type="InterPro" id="IPR038538">
    <property type="entry name" value="MTERF_sf"/>
</dbReference>
<keyword evidence="2" id="KW-0805">Transcription regulation</keyword>
<gene>
    <name evidence="4" type="ORF">GIB67_009378</name>
</gene>
<evidence type="ECO:0000313" key="4">
    <source>
        <dbReference type="EMBL" id="KAF6161499.1"/>
    </source>
</evidence>
<protein>
    <submittedName>
        <fullName evidence="4">Uncharacterized protein</fullName>
    </submittedName>
</protein>
<dbReference type="GO" id="GO:0006353">
    <property type="term" value="P:DNA-templated transcription termination"/>
    <property type="evidence" value="ECO:0007669"/>
    <property type="project" value="UniProtKB-KW"/>
</dbReference>
<reference evidence="4 5" key="1">
    <citation type="journal article" date="2020" name="IScience">
        <title>Genome Sequencing of the Endangered Kingdonia uniflora (Circaeasteraceae, Ranunculales) Reveals Potential Mechanisms of Evolutionary Specialization.</title>
        <authorList>
            <person name="Sun Y."/>
            <person name="Deng T."/>
            <person name="Zhang A."/>
            <person name="Moore M.J."/>
            <person name="Landis J.B."/>
            <person name="Lin N."/>
            <person name="Zhang H."/>
            <person name="Zhang X."/>
            <person name="Huang J."/>
            <person name="Zhang X."/>
            <person name="Sun H."/>
            <person name="Wang H."/>
        </authorList>
    </citation>
    <scope>NUCLEOTIDE SEQUENCE [LARGE SCALE GENOMIC DNA]</scope>
    <source>
        <strain evidence="4">TB1705</strain>
        <tissue evidence="4">Leaf</tissue>
    </source>
</reference>
<evidence type="ECO:0000256" key="2">
    <source>
        <dbReference type="ARBA" id="ARBA00022472"/>
    </source>
</evidence>
<dbReference type="Proteomes" id="UP000541444">
    <property type="component" value="Unassembled WGS sequence"/>
</dbReference>
<evidence type="ECO:0000256" key="1">
    <source>
        <dbReference type="ARBA" id="ARBA00007692"/>
    </source>
</evidence>
<evidence type="ECO:0000313" key="5">
    <source>
        <dbReference type="Proteomes" id="UP000541444"/>
    </source>
</evidence>
<dbReference type="GO" id="GO:0003676">
    <property type="term" value="F:nucleic acid binding"/>
    <property type="evidence" value="ECO:0007669"/>
    <property type="project" value="InterPro"/>
</dbReference>
<dbReference type="SMART" id="SM00733">
    <property type="entry name" value="Mterf"/>
    <property type="match status" value="3"/>
</dbReference>
<dbReference type="FunFam" id="1.25.70.10:FF:000001">
    <property type="entry name" value="Mitochondrial transcription termination factor-like"/>
    <property type="match status" value="1"/>
</dbReference>
<comment type="caution">
    <text evidence="4">The sequence shown here is derived from an EMBL/GenBank/DDBJ whole genome shotgun (WGS) entry which is preliminary data.</text>
</comment>
<comment type="similarity">
    <text evidence="1">Belongs to the mTERF family.</text>
</comment>
<dbReference type="Pfam" id="PF02536">
    <property type="entry name" value="mTERF"/>
    <property type="match status" value="1"/>
</dbReference>
<name>A0A7J7N2T0_9MAGN</name>
<keyword evidence="3" id="KW-0809">Transit peptide</keyword>
<dbReference type="InterPro" id="IPR003690">
    <property type="entry name" value="MTERF"/>
</dbReference>
<accession>A0A7J7N2T0</accession>
<keyword evidence="2" id="KW-0804">Transcription</keyword>
<proteinExistence type="inferred from homology"/>
<dbReference type="PANTHER" id="PTHR13068">
    <property type="entry name" value="CGI-12 PROTEIN-RELATED"/>
    <property type="match status" value="1"/>
</dbReference>
<evidence type="ECO:0000256" key="3">
    <source>
        <dbReference type="ARBA" id="ARBA00022946"/>
    </source>
</evidence>
<dbReference type="EMBL" id="JACGCM010001129">
    <property type="protein sequence ID" value="KAF6161499.1"/>
    <property type="molecule type" value="Genomic_DNA"/>
</dbReference>
<keyword evidence="2" id="KW-0806">Transcription termination</keyword>
<keyword evidence="5" id="KW-1185">Reference proteome</keyword>